<evidence type="ECO:0000313" key="1">
    <source>
        <dbReference type="EMBL" id="CAG8624473.1"/>
    </source>
</evidence>
<evidence type="ECO:0000313" key="2">
    <source>
        <dbReference type="Proteomes" id="UP000789375"/>
    </source>
</evidence>
<protein>
    <submittedName>
        <fullName evidence="1">3884_t:CDS:1</fullName>
    </submittedName>
</protein>
<dbReference type="Proteomes" id="UP000789375">
    <property type="component" value="Unassembled WGS sequence"/>
</dbReference>
<gene>
    <name evidence="1" type="ORF">FMOSSE_LOCUS10162</name>
</gene>
<organism evidence="1 2">
    <name type="scientific">Funneliformis mosseae</name>
    <name type="common">Endomycorrhizal fungus</name>
    <name type="synonym">Glomus mosseae</name>
    <dbReference type="NCBI Taxonomy" id="27381"/>
    <lineage>
        <taxon>Eukaryota</taxon>
        <taxon>Fungi</taxon>
        <taxon>Fungi incertae sedis</taxon>
        <taxon>Mucoromycota</taxon>
        <taxon>Glomeromycotina</taxon>
        <taxon>Glomeromycetes</taxon>
        <taxon>Glomerales</taxon>
        <taxon>Glomeraceae</taxon>
        <taxon>Funneliformis</taxon>
    </lineage>
</organism>
<dbReference type="EMBL" id="CAJVPP010003238">
    <property type="protein sequence ID" value="CAG8624473.1"/>
    <property type="molecule type" value="Genomic_DNA"/>
</dbReference>
<dbReference type="AlphaFoldDB" id="A0A9N9D6D5"/>
<comment type="caution">
    <text evidence="1">The sequence shown here is derived from an EMBL/GenBank/DDBJ whole genome shotgun (WGS) entry which is preliminary data.</text>
</comment>
<proteinExistence type="predicted"/>
<reference evidence="1" key="1">
    <citation type="submission" date="2021-06" db="EMBL/GenBank/DDBJ databases">
        <authorList>
            <person name="Kallberg Y."/>
            <person name="Tangrot J."/>
            <person name="Rosling A."/>
        </authorList>
    </citation>
    <scope>NUCLEOTIDE SEQUENCE</scope>
    <source>
        <strain evidence="1">87-6 pot B 2015</strain>
    </source>
</reference>
<feature type="non-terminal residue" evidence="1">
    <location>
        <position position="106"/>
    </location>
</feature>
<keyword evidence="2" id="KW-1185">Reference proteome</keyword>
<sequence>NALEVLEVESEPEVGIRLGSTAGLTGLKNGLSSKITAFYLEEISFKTDKKTEIDCSNTDRHLYSIDRNACAPFQSLSNHIEGELEDIPKNLVLLDVSIHSGSKFPK</sequence>
<accession>A0A9N9D6D5</accession>
<name>A0A9N9D6D5_FUNMO</name>